<evidence type="ECO:0000256" key="2">
    <source>
        <dbReference type="SAM" id="MobiDB-lite"/>
    </source>
</evidence>
<evidence type="ECO:0000313" key="4">
    <source>
        <dbReference type="Proteomes" id="UP001358614"/>
    </source>
</evidence>
<feature type="region of interest" description="Disordered" evidence="2">
    <location>
        <begin position="180"/>
        <end position="214"/>
    </location>
</feature>
<feature type="coiled-coil region" evidence="1">
    <location>
        <begin position="268"/>
        <end position="295"/>
    </location>
</feature>
<dbReference type="EMBL" id="CP144089">
    <property type="protein sequence ID" value="WWD07536.1"/>
    <property type="molecule type" value="Genomic_DNA"/>
</dbReference>
<keyword evidence="1" id="KW-0175">Coiled coil</keyword>
<feature type="compositionally biased region" description="Low complexity" evidence="2">
    <location>
        <begin position="202"/>
        <end position="214"/>
    </location>
</feature>
<evidence type="ECO:0000256" key="1">
    <source>
        <dbReference type="SAM" id="Coils"/>
    </source>
</evidence>
<keyword evidence="4" id="KW-1185">Reference proteome</keyword>
<dbReference type="KEGG" id="ker:91104438"/>
<gene>
    <name evidence="3" type="ORF">V865_005637</name>
</gene>
<accession>A0AAX4KM35</accession>
<dbReference type="Proteomes" id="UP001358614">
    <property type="component" value="Chromosome 1"/>
</dbReference>
<feature type="compositionally biased region" description="Polar residues" evidence="2">
    <location>
        <begin position="461"/>
        <end position="480"/>
    </location>
</feature>
<evidence type="ECO:0000313" key="3">
    <source>
        <dbReference type="EMBL" id="WWD07536.1"/>
    </source>
</evidence>
<feature type="compositionally biased region" description="Low complexity" evidence="2">
    <location>
        <begin position="482"/>
        <end position="505"/>
    </location>
</feature>
<organism evidence="3 4">
    <name type="scientific">Kwoniella europaea PYCC6329</name>
    <dbReference type="NCBI Taxonomy" id="1423913"/>
    <lineage>
        <taxon>Eukaryota</taxon>
        <taxon>Fungi</taxon>
        <taxon>Dikarya</taxon>
        <taxon>Basidiomycota</taxon>
        <taxon>Agaricomycotina</taxon>
        <taxon>Tremellomycetes</taxon>
        <taxon>Tremellales</taxon>
        <taxon>Cryptococcaceae</taxon>
        <taxon>Kwoniella</taxon>
    </lineage>
</organism>
<sequence length="633" mass="68881">MSPYAHSEETPSNISSTPQSTHLATFSPQSPLLETPHFDHSPGHSRLTQGDGEEREDIEELLDIDHSTSTSYHNEDAGEIYDTTSLTSNDIHQDPILSDLAAKQNESLSPFKARPAPSFTTRAGLGPRMTKSAALRAGLNWDVIKPKRTVQEKIEGVGGGSVSGTPGYKRVGLGITVPSLAQPSITPRPTKASQLPLKPDNSTTPSSPSFCSPSKISRGHYRTLSVPVSIGATVASLNSPTILPRQNRTSALRAAGEKGNAGYRDYEKIQQEKAAQKVKEQIALENKERAKREREERRKSLAIGLTSLNEPSVQVRQNKTSNLRAMGEKGTEGYRDYESIQLDKLAQKEKELQAIENREKAKQERIERRMTQALGGGLASLNEPDLVVRQNKTSAMRAKGEKGNEGYRDYEKIQEERRAKEEMERLAIENKQRAKLEREERRKTLSGMPSSLSKPVITPRLNKTSLLRTNSSKSISSLHSVRSPLPTSTPRSHSRPSTSHSLTRTISALKVSSADNLSSGEVQPKPKPKPKLVGSGGGVKSLGKPSITPRLNRTALLRTPQSNSSSSRPTLPTSSSTPSIHRKINSISASTPKSSIDSMVGVSPRPTKASLLRANMGMSNKMTPPTPATATSS</sequence>
<reference evidence="3 4" key="1">
    <citation type="submission" date="2024-01" db="EMBL/GenBank/DDBJ databases">
        <title>Comparative genomics of Cryptococcus and Kwoniella reveals pathogenesis evolution and contrasting modes of karyotype evolution via chromosome fusion or intercentromeric recombination.</title>
        <authorList>
            <person name="Coelho M.A."/>
            <person name="David-Palma M."/>
            <person name="Shea T."/>
            <person name="Bowers K."/>
            <person name="McGinley-Smith S."/>
            <person name="Mohammad A.W."/>
            <person name="Gnirke A."/>
            <person name="Yurkov A.M."/>
            <person name="Nowrousian M."/>
            <person name="Sun S."/>
            <person name="Cuomo C.A."/>
            <person name="Heitman J."/>
        </authorList>
    </citation>
    <scope>NUCLEOTIDE SEQUENCE [LARGE SCALE GENOMIC DNA]</scope>
    <source>
        <strain evidence="3 4">PYCC6329</strain>
    </source>
</reference>
<dbReference type="GeneID" id="91104438"/>
<protein>
    <submittedName>
        <fullName evidence="3">Uncharacterized protein</fullName>
    </submittedName>
</protein>
<proteinExistence type="predicted"/>
<feature type="compositionally biased region" description="Polar residues" evidence="2">
    <location>
        <begin position="180"/>
        <end position="193"/>
    </location>
</feature>
<name>A0AAX4KM35_9TREE</name>
<feature type="compositionally biased region" description="Low complexity" evidence="2">
    <location>
        <begin position="559"/>
        <end position="579"/>
    </location>
</feature>
<feature type="compositionally biased region" description="Polar residues" evidence="2">
    <location>
        <begin position="585"/>
        <end position="597"/>
    </location>
</feature>
<feature type="compositionally biased region" description="Basic and acidic residues" evidence="2">
    <location>
        <begin position="432"/>
        <end position="443"/>
    </location>
</feature>
<dbReference type="AlphaFoldDB" id="A0AAX4KM35"/>
<dbReference type="RefSeq" id="XP_066085503.1">
    <property type="nucleotide sequence ID" value="XM_066229406.1"/>
</dbReference>
<feature type="region of interest" description="Disordered" evidence="2">
    <location>
        <begin position="432"/>
        <end position="633"/>
    </location>
</feature>
<feature type="region of interest" description="Disordered" evidence="2">
    <location>
        <begin position="1"/>
        <end position="54"/>
    </location>
</feature>
<feature type="compositionally biased region" description="Polar residues" evidence="2">
    <location>
        <begin position="10"/>
        <end position="32"/>
    </location>
</feature>